<feature type="domain" description="Periplasmic binding protein" evidence="5">
    <location>
        <begin position="66"/>
        <end position="326"/>
    </location>
</feature>
<feature type="signal peptide" evidence="4">
    <location>
        <begin position="1"/>
        <end position="28"/>
    </location>
</feature>
<evidence type="ECO:0000256" key="4">
    <source>
        <dbReference type="SAM" id="SignalP"/>
    </source>
</evidence>
<dbReference type="Proteomes" id="UP000032568">
    <property type="component" value="Chromosome"/>
</dbReference>
<dbReference type="Pfam" id="PF13407">
    <property type="entry name" value="Peripla_BP_4"/>
    <property type="match status" value="1"/>
</dbReference>
<dbReference type="GO" id="GO:0055085">
    <property type="term" value="P:transmembrane transport"/>
    <property type="evidence" value="ECO:0007669"/>
    <property type="project" value="UniProtKB-ARBA"/>
</dbReference>
<dbReference type="CDD" id="cd06306">
    <property type="entry name" value="PBP1_TorT-like"/>
    <property type="match status" value="1"/>
</dbReference>
<dbReference type="EMBL" id="CP059735">
    <property type="protein sequence ID" value="WDE01826.1"/>
    <property type="molecule type" value="Genomic_DNA"/>
</dbReference>
<reference evidence="6 7" key="1">
    <citation type="journal article" date="2015" name="Genome Announc.">
        <title>Draft Genome Sequences of Marine Isolates of Thalassomonas viridans and Thalassomonas actiniarum.</title>
        <authorList>
            <person name="Olonade I."/>
            <person name="van Zyl L.J."/>
            <person name="Trindade M."/>
        </authorList>
    </citation>
    <scope>NUCLEOTIDE SEQUENCE [LARGE SCALE GENOMIC DNA]</scope>
    <source>
        <strain evidence="6 7">A5K-106</strain>
    </source>
</reference>
<evidence type="ECO:0000259" key="5">
    <source>
        <dbReference type="Pfam" id="PF13407"/>
    </source>
</evidence>
<keyword evidence="3 4" id="KW-0732">Signal</keyword>
<dbReference type="GO" id="GO:0030246">
    <property type="term" value="F:carbohydrate binding"/>
    <property type="evidence" value="ECO:0007669"/>
    <property type="project" value="UniProtKB-ARBA"/>
</dbReference>
<dbReference type="InterPro" id="IPR025997">
    <property type="entry name" value="SBP_2_dom"/>
</dbReference>
<dbReference type="PANTHER" id="PTHR46847">
    <property type="entry name" value="D-ALLOSE-BINDING PERIPLASMIC PROTEIN-RELATED"/>
    <property type="match status" value="1"/>
</dbReference>
<dbReference type="PANTHER" id="PTHR46847:SF1">
    <property type="entry name" value="D-ALLOSE-BINDING PERIPLASMIC PROTEIN-RELATED"/>
    <property type="match status" value="1"/>
</dbReference>
<proteinExistence type="inferred from homology"/>
<sequence>MMNLPKVFLAAALLTANLLMTCLNSASASDWYPLRVQVWDQPFVRESTRKEVDYIPLQKAAKKWKICVSFPHVKDSFWLAVDYGVAEESERLGIEMELFEAGGFNNLDIQIQQIRDCVANKADGVVIGAISTDGLNPLVAELKKQNIPVIDLVNGISSPDITAKSSYSHKDMGYMVGDFIARAQKAAGKSGPVNVAWLPGPKGAGWVDYSNEGFEVAVKENPDINVLTVKYGDTGKRVQRKLLKEVLAEGLALDYIAGTAVTAEVAISMLRKKKLDEKVKLVTQYVNPGVYAGIKRGKIAAAVSLSSVIQGRIAIDQIVRILEGKQYYKHVGVKLNVVHSGNLRTFDRASTLAPNGFRTVYSVN</sequence>
<dbReference type="Gene3D" id="3.40.50.2300">
    <property type="match status" value="2"/>
</dbReference>
<reference evidence="6 7" key="2">
    <citation type="journal article" date="2022" name="Mar. Drugs">
        <title>Bioassay-Guided Fractionation Leads to the Detection of Cholic Acid Generated by the Rare Thalassomonas sp.</title>
        <authorList>
            <person name="Pheiffer F."/>
            <person name="Schneider Y.K."/>
            <person name="Hansen E.H."/>
            <person name="Andersen J.H."/>
            <person name="Isaksson J."/>
            <person name="Busche T."/>
            <person name="R C."/>
            <person name="Kalinowski J."/>
            <person name="Zyl L.V."/>
            <person name="Trindade M."/>
        </authorList>
    </citation>
    <scope>NUCLEOTIDE SEQUENCE [LARGE SCALE GENOMIC DNA]</scope>
    <source>
        <strain evidence="6 7">A5K-106</strain>
    </source>
</reference>
<dbReference type="SUPFAM" id="SSF53822">
    <property type="entry name" value="Periplasmic binding protein-like I"/>
    <property type="match status" value="1"/>
</dbReference>
<evidence type="ECO:0000256" key="1">
    <source>
        <dbReference type="ARBA" id="ARBA00004196"/>
    </source>
</evidence>
<evidence type="ECO:0000256" key="3">
    <source>
        <dbReference type="ARBA" id="ARBA00022729"/>
    </source>
</evidence>
<comment type="similarity">
    <text evidence="2">Belongs to the bacterial solute-binding protein 2 family.</text>
</comment>
<feature type="chain" id="PRO_5042074783" evidence="4">
    <location>
        <begin position="29"/>
        <end position="364"/>
    </location>
</feature>
<protein>
    <submittedName>
        <fullName evidence="6">TMAO reductase system periplasmic protein TorT</fullName>
    </submittedName>
</protein>
<dbReference type="KEGG" id="tact:SG35_009335"/>
<evidence type="ECO:0000313" key="6">
    <source>
        <dbReference type="EMBL" id="WDE01826.1"/>
    </source>
</evidence>
<dbReference type="NCBIfam" id="NF008185">
    <property type="entry name" value="PRK10936.1"/>
    <property type="match status" value="1"/>
</dbReference>
<comment type="subcellular location">
    <subcellularLocation>
        <location evidence="1">Cell envelope</location>
    </subcellularLocation>
</comment>
<dbReference type="GO" id="GO:0030313">
    <property type="term" value="C:cell envelope"/>
    <property type="evidence" value="ECO:0007669"/>
    <property type="project" value="UniProtKB-SubCell"/>
</dbReference>
<dbReference type="AlphaFoldDB" id="A0AAE9YV61"/>
<name>A0AAE9YV61_9GAMM</name>
<evidence type="ECO:0000313" key="7">
    <source>
        <dbReference type="Proteomes" id="UP000032568"/>
    </source>
</evidence>
<dbReference type="InterPro" id="IPR028082">
    <property type="entry name" value="Peripla_BP_I"/>
</dbReference>
<evidence type="ECO:0000256" key="2">
    <source>
        <dbReference type="ARBA" id="ARBA00007639"/>
    </source>
</evidence>
<gene>
    <name evidence="6" type="primary">torT</name>
    <name evidence="6" type="ORF">SG35_009335</name>
</gene>
<keyword evidence="7" id="KW-1185">Reference proteome</keyword>
<organism evidence="6 7">
    <name type="scientific">Thalassomonas actiniarum</name>
    <dbReference type="NCBI Taxonomy" id="485447"/>
    <lineage>
        <taxon>Bacteria</taxon>
        <taxon>Pseudomonadati</taxon>
        <taxon>Pseudomonadota</taxon>
        <taxon>Gammaproteobacteria</taxon>
        <taxon>Alteromonadales</taxon>
        <taxon>Colwelliaceae</taxon>
        <taxon>Thalassomonas</taxon>
    </lineage>
</organism>
<accession>A0AAE9YV61</accession>